<dbReference type="EMBL" id="MU839020">
    <property type="protein sequence ID" value="KAK1764415.1"/>
    <property type="molecule type" value="Genomic_DNA"/>
</dbReference>
<dbReference type="PANTHER" id="PTHR13593">
    <property type="match status" value="1"/>
</dbReference>
<dbReference type="InterPro" id="IPR017946">
    <property type="entry name" value="PLC-like_Pdiesterase_TIM-brl"/>
</dbReference>
<dbReference type="Proteomes" id="UP001244011">
    <property type="component" value="Unassembled WGS sequence"/>
</dbReference>
<sequence length="479" mass="50524">MPSKGVQCYTYIAVPGCTIELSVPGQTVVKKDLRTFWNADLEVDAKNIRNLFDKTGRFSFKVLRNGELIMEQWIEVNALTGRLGDGTMRAIANTPSVLHGGDLIVSYGFYAAGNGEAGLPNRHQCYVTVSPDNSDWMAAVAPPGSSIEAQPLGRMVLPSAHDVGMNSMQNADAVLQHAGGAVISKLIPNNDAVRAIIDAVSGPAIALIAPNIVFSLAITQKDSLETMLRLGARYFEFRPAHCHRDVLPALPIPDELYFQHGAVPGMAYRLFLAGLVAFLAAHPAEIVVVQLRWDGVPDECARPSAADLRDYLAAALATTTTIPPLAAGGIDDLRAGASTIAQLRRAGRRLVVLDGGAVDPLSTYTDAGNATVTGDSIVDGFARALQRPGAVEGRVLVELQCQATASNVPGAVAYSVLSAGASTSCLLATKALCDAKTLPWVRDNVLAACGREALVVVMNDFLDGATADVAIGLCGQRLK</sequence>
<dbReference type="AlphaFoldDB" id="A0AAJ0FKT7"/>
<dbReference type="GO" id="GO:0006629">
    <property type="term" value="P:lipid metabolic process"/>
    <property type="evidence" value="ECO:0007669"/>
    <property type="project" value="InterPro"/>
</dbReference>
<dbReference type="PANTHER" id="PTHR13593:SF146">
    <property type="entry name" value="PLC-LIKE PHOSPHODIESTERASE"/>
    <property type="match status" value="1"/>
</dbReference>
<name>A0AAJ0FKT7_9PEZI</name>
<dbReference type="GeneID" id="85314996"/>
<dbReference type="InterPro" id="IPR051057">
    <property type="entry name" value="PI-PLC_domain"/>
</dbReference>
<dbReference type="Gene3D" id="3.20.20.190">
    <property type="entry name" value="Phosphatidylinositol (PI) phosphodiesterase"/>
    <property type="match status" value="1"/>
</dbReference>
<dbReference type="SUPFAM" id="SSF51695">
    <property type="entry name" value="PLC-like phosphodiesterases"/>
    <property type="match status" value="1"/>
</dbReference>
<reference evidence="1" key="1">
    <citation type="submission" date="2023-06" db="EMBL/GenBank/DDBJ databases">
        <title>Genome-scale phylogeny and comparative genomics of the fungal order Sordariales.</title>
        <authorList>
            <consortium name="Lawrence Berkeley National Laboratory"/>
            <person name="Hensen N."/>
            <person name="Bonometti L."/>
            <person name="Westerberg I."/>
            <person name="Brannstrom I.O."/>
            <person name="Guillou S."/>
            <person name="Cros-Aarteil S."/>
            <person name="Calhoun S."/>
            <person name="Haridas S."/>
            <person name="Kuo A."/>
            <person name="Mondo S."/>
            <person name="Pangilinan J."/>
            <person name="Riley R."/>
            <person name="Labutti K."/>
            <person name="Andreopoulos B."/>
            <person name="Lipzen A."/>
            <person name="Chen C."/>
            <person name="Yanf M."/>
            <person name="Daum C."/>
            <person name="Ng V."/>
            <person name="Clum A."/>
            <person name="Steindorff A."/>
            <person name="Ohm R."/>
            <person name="Martin F."/>
            <person name="Silar P."/>
            <person name="Natvig D."/>
            <person name="Lalanne C."/>
            <person name="Gautier V."/>
            <person name="Ament-Velasquez S.L."/>
            <person name="Kruys A."/>
            <person name="Hutchinson M.I."/>
            <person name="Powell A.J."/>
            <person name="Barry K."/>
            <person name="Miller A.N."/>
            <person name="Grigoriev I.V."/>
            <person name="Debuchy R."/>
            <person name="Gladieux P."/>
            <person name="Thoren M.H."/>
            <person name="Johannesson H."/>
        </authorList>
    </citation>
    <scope>NUCLEOTIDE SEQUENCE</scope>
    <source>
        <strain evidence="1">8032-3</strain>
    </source>
</reference>
<evidence type="ECO:0000313" key="2">
    <source>
        <dbReference type="Proteomes" id="UP001244011"/>
    </source>
</evidence>
<keyword evidence="2" id="KW-1185">Reference proteome</keyword>
<dbReference type="GO" id="GO:0008081">
    <property type="term" value="F:phosphoric diester hydrolase activity"/>
    <property type="evidence" value="ECO:0007669"/>
    <property type="project" value="InterPro"/>
</dbReference>
<gene>
    <name evidence="1" type="ORF">QBC33DRAFT_595033</name>
</gene>
<proteinExistence type="predicted"/>
<protein>
    <submittedName>
        <fullName evidence="1">Phospholipase c</fullName>
    </submittedName>
</protein>
<accession>A0AAJ0FKT7</accession>
<organism evidence="1 2">
    <name type="scientific">Phialemonium atrogriseum</name>
    <dbReference type="NCBI Taxonomy" id="1093897"/>
    <lineage>
        <taxon>Eukaryota</taxon>
        <taxon>Fungi</taxon>
        <taxon>Dikarya</taxon>
        <taxon>Ascomycota</taxon>
        <taxon>Pezizomycotina</taxon>
        <taxon>Sordariomycetes</taxon>
        <taxon>Sordariomycetidae</taxon>
        <taxon>Cephalothecales</taxon>
        <taxon>Cephalothecaceae</taxon>
        <taxon>Phialemonium</taxon>
    </lineage>
</organism>
<evidence type="ECO:0000313" key="1">
    <source>
        <dbReference type="EMBL" id="KAK1764415.1"/>
    </source>
</evidence>
<comment type="caution">
    <text evidence="1">The sequence shown here is derived from an EMBL/GenBank/DDBJ whole genome shotgun (WGS) entry which is preliminary data.</text>
</comment>
<dbReference type="RefSeq" id="XP_060280628.1">
    <property type="nucleotide sequence ID" value="XM_060431809.1"/>
</dbReference>